<organism evidence="3 4">
    <name type="scientific">Venturia inaequalis</name>
    <name type="common">Apple scab fungus</name>
    <dbReference type="NCBI Taxonomy" id="5025"/>
    <lineage>
        <taxon>Eukaryota</taxon>
        <taxon>Fungi</taxon>
        <taxon>Dikarya</taxon>
        <taxon>Ascomycota</taxon>
        <taxon>Pezizomycotina</taxon>
        <taxon>Dothideomycetes</taxon>
        <taxon>Pleosporomycetidae</taxon>
        <taxon>Venturiales</taxon>
        <taxon>Venturiaceae</taxon>
        <taxon>Venturia</taxon>
    </lineage>
</organism>
<keyword evidence="2" id="KW-0472">Membrane</keyword>
<feature type="compositionally biased region" description="Polar residues" evidence="1">
    <location>
        <begin position="110"/>
        <end position="127"/>
    </location>
</feature>
<evidence type="ECO:0000256" key="1">
    <source>
        <dbReference type="SAM" id="MobiDB-lite"/>
    </source>
</evidence>
<keyword evidence="4" id="KW-1185">Reference proteome</keyword>
<keyword evidence="2" id="KW-0812">Transmembrane</keyword>
<dbReference type="Proteomes" id="UP000490939">
    <property type="component" value="Unassembled WGS sequence"/>
</dbReference>
<sequence length="445" mass="51679">MALPYTVHRDRRMDLEEYENDSVYQEEGEEEEDVNEEEEDDVDEEEEEEDVDEDGEDDVLASQYTQSSGFHLGEEEQQDNDHSSRYTETTPEDDEEDQDDGVQWLGSRPLLSSTQAPSEYPQATPSRQNHKRHSRHSTPQSAQQHRSLSPQRADAPDPNRPGDKDRTENNPIEQDLSWTLLFTRVWNGLTALFWKIANLIPYCLQATYVNRNKILVALFTVSIASLAILFASCSSLAGINLVFDLPLPARRYLLFPPKLLQCSSSREPTFRYNQTRVKNLADELQIIARNAATCFETAGQSKLHFLFGTQPWRCASVYEEYWEKRDATLDPSVLEAQDKHMLREQFMNCLNSVHLAYLDEVKHAQGQGFPWWPVMDTNHASKKVVTVEKVKVYTVRWETYQKTWWRSKTTGNIWITLPDCFAKAEKELEDWKLPYIEVVRDLKSW</sequence>
<evidence type="ECO:0000313" key="3">
    <source>
        <dbReference type="EMBL" id="KAE9977327.1"/>
    </source>
</evidence>
<dbReference type="EMBL" id="WNWR01000473">
    <property type="protein sequence ID" value="KAE9977327.1"/>
    <property type="molecule type" value="Genomic_DNA"/>
</dbReference>
<feature type="transmembrane region" description="Helical" evidence="2">
    <location>
        <begin position="214"/>
        <end position="243"/>
    </location>
</feature>
<proteinExistence type="predicted"/>
<protein>
    <submittedName>
        <fullName evidence="3">Uncharacterized protein</fullName>
    </submittedName>
</protein>
<feature type="compositionally biased region" description="Polar residues" evidence="1">
    <location>
        <begin position="137"/>
        <end position="150"/>
    </location>
</feature>
<reference evidence="3 4" key="1">
    <citation type="submission" date="2019-07" db="EMBL/GenBank/DDBJ databases">
        <title>Venturia inaequalis Genome Resource.</title>
        <authorList>
            <person name="Lichtner F.J."/>
        </authorList>
    </citation>
    <scope>NUCLEOTIDE SEQUENCE [LARGE SCALE GENOMIC DNA]</scope>
    <source>
        <strain evidence="3 4">DMI_063113</strain>
    </source>
</reference>
<feature type="region of interest" description="Disordered" evidence="1">
    <location>
        <begin position="1"/>
        <end position="170"/>
    </location>
</feature>
<evidence type="ECO:0000256" key="2">
    <source>
        <dbReference type="SAM" id="Phobius"/>
    </source>
</evidence>
<name>A0A8H3UU94_VENIN</name>
<feature type="compositionally biased region" description="Acidic residues" evidence="1">
    <location>
        <begin position="16"/>
        <end position="59"/>
    </location>
</feature>
<feature type="compositionally biased region" description="Acidic residues" evidence="1">
    <location>
        <begin position="90"/>
        <end position="100"/>
    </location>
</feature>
<accession>A0A8H3UU94</accession>
<gene>
    <name evidence="3" type="ORF">EG327_007766</name>
</gene>
<comment type="caution">
    <text evidence="3">The sequence shown here is derived from an EMBL/GenBank/DDBJ whole genome shotgun (WGS) entry which is preliminary data.</text>
</comment>
<feature type="compositionally biased region" description="Basic and acidic residues" evidence="1">
    <location>
        <begin position="154"/>
        <end position="168"/>
    </location>
</feature>
<evidence type="ECO:0000313" key="4">
    <source>
        <dbReference type="Proteomes" id="UP000490939"/>
    </source>
</evidence>
<keyword evidence="2" id="KW-1133">Transmembrane helix</keyword>
<dbReference type="AlphaFoldDB" id="A0A8H3UU94"/>